<proteinExistence type="predicted"/>
<evidence type="ECO:0000313" key="1">
    <source>
        <dbReference type="Proteomes" id="UP000095286"/>
    </source>
</evidence>
<reference evidence="2" key="1">
    <citation type="submission" date="2016-11" db="UniProtKB">
        <authorList>
            <consortium name="WormBaseParasite"/>
        </authorList>
    </citation>
    <scope>IDENTIFICATION</scope>
    <source>
        <strain evidence="2">KR3021</strain>
    </source>
</reference>
<organism evidence="1 2">
    <name type="scientific">Rhabditophanes sp. KR3021</name>
    <dbReference type="NCBI Taxonomy" id="114890"/>
    <lineage>
        <taxon>Eukaryota</taxon>
        <taxon>Metazoa</taxon>
        <taxon>Ecdysozoa</taxon>
        <taxon>Nematoda</taxon>
        <taxon>Chromadorea</taxon>
        <taxon>Rhabditida</taxon>
        <taxon>Tylenchina</taxon>
        <taxon>Panagrolaimomorpha</taxon>
        <taxon>Strongyloidoidea</taxon>
        <taxon>Alloionematidae</taxon>
        <taxon>Rhabditophanes</taxon>
    </lineage>
</organism>
<sequence length="328" mass="37899">MDFDLHFYLTGSFGWLSLCSNIISVYIVLYKTPKEMKDTIKVMILGRFGDFLSGFFGGVLLNAYFIAPIPAVGVQGLSLYLPDIFMIISLLSMLVGVYLSIFALSLQYFITFEAICGRKYSKAKINFIKILFYLSMVLFSFFMITCSIYWTDDSERKIAFIQEIPALTYYIRRSERILCANPNLSMKIFYITLLITLIGVFIPIILIFYFSRFIYIELQVLKKSRNEVSLKKYTKAVKMLFYQAMIPAAFFILPCTLLAIIIFLNYEDMLVPGMFGTHICCVLVIGYSSATALFYTWKYHISETSYFKKMTVKLKKVTIIHSNQIRNS</sequence>
<accession>A0AC35TR84</accession>
<protein>
    <submittedName>
        <fullName evidence="2">G_PROTEIN_RECEP_F1_2 domain-containing protein</fullName>
    </submittedName>
</protein>
<dbReference type="WBParaSite" id="RSKR_0000350750.1">
    <property type="protein sequence ID" value="RSKR_0000350750.1"/>
    <property type="gene ID" value="RSKR_0000350750"/>
</dbReference>
<evidence type="ECO:0000313" key="2">
    <source>
        <dbReference type="WBParaSite" id="RSKR_0000350750.1"/>
    </source>
</evidence>
<dbReference type="Proteomes" id="UP000095286">
    <property type="component" value="Unplaced"/>
</dbReference>
<name>A0AC35TR84_9BILA</name>